<evidence type="ECO:0000256" key="8">
    <source>
        <dbReference type="ARBA" id="ARBA00034120"/>
    </source>
</evidence>
<evidence type="ECO:0000256" key="9">
    <source>
        <dbReference type="ARBA" id="ARBA00048173"/>
    </source>
</evidence>
<keyword evidence="6 11" id="KW-0695">RNA-directed DNA polymerase</keyword>
<dbReference type="PANTHER" id="PTHR34047:SF7">
    <property type="entry name" value="RNA-DIRECTED DNA POLYMERASE"/>
    <property type="match status" value="1"/>
</dbReference>
<comment type="similarity">
    <text evidence="8">Belongs to the bacterial reverse transcriptase family.</text>
</comment>
<dbReference type="PRINTS" id="PR00866">
    <property type="entry name" value="RNADNAPOLMS"/>
</dbReference>
<evidence type="ECO:0000259" key="10">
    <source>
        <dbReference type="PROSITE" id="PS50878"/>
    </source>
</evidence>
<evidence type="ECO:0000313" key="11">
    <source>
        <dbReference type="EMBL" id="NML75651.1"/>
    </source>
</evidence>
<dbReference type="CDD" id="cd03487">
    <property type="entry name" value="RT_Bac_retron_II"/>
    <property type="match status" value="1"/>
</dbReference>
<evidence type="ECO:0000256" key="6">
    <source>
        <dbReference type="ARBA" id="ARBA00022918"/>
    </source>
</evidence>
<sequence length="338" mass="38175">MPPRSYYKEPRVSDYIAFADAYFPEERNLAAEFAERTRLPYVESSKHLAAYVGVSPSLLRQIMHKPSYHYREFPLHKADGSERKISTPKTYLKVVQWWVLDNILARQALDECVHGFRSGRSYVTNARVHQNSRHILNVDIKSFFDSIKMSQVANVFLSLGYSEAGSLTLTALTTKDGVAPTGAPTSPMIANLIFRDADLALAEFAEANGLIYSRYADDLTFSGQHRIPDEAVAKIAEIVNAAGFELNIKKTKFMGPGDRQDVTGVVVNSGLNAPREWRNWARGYLHRVRLNPDKSAEELGRVRGVYGILRQFDPERTKSLTRAAFETLEALKQYRTEP</sequence>
<dbReference type="InterPro" id="IPR051083">
    <property type="entry name" value="GrpII_Intron_Splice-Mob/Def"/>
</dbReference>
<evidence type="ECO:0000256" key="1">
    <source>
        <dbReference type="ARBA" id="ARBA00012493"/>
    </source>
</evidence>
<dbReference type="Pfam" id="PF00078">
    <property type="entry name" value="RVT_1"/>
    <property type="match status" value="1"/>
</dbReference>
<evidence type="ECO:0000256" key="2">
    <source>
        <dbReference type="ARBA" id="ARBA00022679"/>
    </source>
</evidence>
<comment type="caution">
    <text evidence="11">The sequence shown here is derived from an EMBL/GenBank/DDBJ whole genome shotgun (WGS) entry which is preliminary data.</text>
</comment>
<dbReference type="RefSeq" id="WP_169593425.1">
    <property type="nucleotide sequence ID" value="NZ_JABBGK010000003.1"/>
</dbReference>
<keyword evidence="2" id="KW-0808">Transferase</keyword>
<name>A0A7Y0AYA4_9HYPH</name>
<reference evidence="11 12" key="1">
    <citation type="submission" date="2020-04" db="EMBL/GenBank/DDBJ databases">
        <title>Rhizobium sp. S-51 isolated from soil.</title>
        <authorList>
            <person name="Dahal R.H."/>
        </authorList>
    </citation>
    <scope>NUCLEOTIDE SEQUENCE [LARGE SCALE GENOMIC DNA]</scope>
    <source>
        <strain evidence="11 12">S-51</strain>
    </source>
</reference>
<feature type="domain" description="Reverse transcriptase" evidence="10">
    <location>
        <begin position="56"/>
        <end position="267"/>
    </location>
</feature>
<dbReference type="GO" id="GO:0051607">
    <property type="term" value="P:defense response to virus"/>
    <property type="evidence" value="ECO:0007669"/>
    <property type="project" value="UniProtKB-KW"/>
</dbReference>
<evidence type="ECO:0000313" key="12">
    <source>
        <dbReference type="Proteomes" id="UP000541470"/>
    </source>
</evidence>
<protein>
    <recommendedName>
        <fullName evidence="1">RNA-directed DNA polymerase</fullName>
        <ecNumber evidence="1">2.7.7.49</ecNumber>
    </recommendedName>
</protein>
<keyword evidence="7" id="KW-0051">Antiviral defense</keyword>
<evidence type="ECO:0000256" key="3">
    <source>
        <dbReference type="ARBA" id="ARBA00022695"/>
    </source>
</evidence>
<dbReference type="InterPro" id="IPR000123">
    <property type="entry name" value="Reverse_transcriptase_msDNA"/>
</dbReference>
<comment type="catalytic activity">
    <reaction evidence="9">
        <text>DNA(n) + a 2'-deoxyribonucleoside 5'-triphosphate = DNA(n+1) + diphosphate</text>
        <dbReference type="Rhea" id="RHEA:22508"/>
        <dbReference type="Rhea" id="RHEA-COMP:17339"/>
        <dbReference type="Rhea" id="RHEA-COMP:17340"/>
        <dbReference type="ChEBI" id="CHEBI:33019"/>
        <dbReference type="ChEBI" id="CHEBI:61560"/>
        <dbReference type="ChEBI" id="CHEBI:173112"/>
        <dbReference type="EC" id="2.7.7.49"/>
    </reaction>
</comment>
<dbReference type="InterPro" id="IPR043502">
    <property type="entry name" value="DNA/RNA_pol_sf"/>
</dbReference>
<dbReference type="InterPro" id="IPR000477">
    <property type="entry name" value="RT_dom"/>
</dbReference>
<keyword evidence="4" id="KW-0479">Metal-binding</keyword>
<dbReference type="SUPFAM" id="SSF56672">
    <property type="entry name" value="DNA/RNA polymerases"/>
    <property type="match status" value="1"/>
</dbReference>
<evidence type="ECO:0000256" key="5">
    <source>
        <dbReference type="ARBA" id="ARBA00022842"/>
    </source>
</evidence>
<evidence type="ECO:0000256" key="7">
    <source>
        <dbReference type="ARBA" id="ARBA00023118"/>
    </source>
</evidence>
<keyword evidence="12" id="KW-1185">Reference proteome</keyword>
<organism evidence="11 12">
    <name type="scientific">Rhizobium terricola</name>
    <dbReference type="NCBI Taxonomy" id="2728849"/>
    <lineage>
        <taxon>Bacteria</taxon>
        <taxon>Pseudomonadati</taxon>
        <taxon>Pseudomonadota</taxon>
        <taxon>Alphaproteobacteria</taxon>
        <taxon>Hyphomicrobiales</taxon>
        <taxon>Rhizobiaceae</taxon>
        <taxon>Rhizobium/Agrobacterium group</taxon>
        <taxon>Rhizobium</taxon>
    </lineage>
</organism>
<dbReference type="AlphaFoldDB" id="A0A7Y0AYA4"/>
<keyword evidence="3" id="KW-0548">Nucleotidyltransferase</keyword>
<dbReference type="EC" id="2.7.7.49" evidence="1"/>
<dbReference type="GO" id="GO:0003964">
    <property type="term" value="F:RNA-directed DNA polymerase activity"/>
    <property type="evidence" value="ECO:0007669"/>
    <property type="project" value="UniProtKB-KW"/>
</dbReference>
<dbReference type="PANTHER" id="PTHR34047">
    <property type="entry name" value="NUCLEAR INTRON MATURASE 1, MITOCHONDRIAL-RELATED"/>
    <property type="match status" value="1"/>
</dbReference>
<dbReference type="GO" id="GO:0003723">
    <property type="term" value="F:RNA binding"/>
    <property type="evidence" value="ECO:0007669"/>
    <property type="project" value="InterPro"/>
</dbReference>
<gene>
    <name evidence="11" type="ORF">HHL25_16085</name>
</gene>
<dbReference type="Proteomes" id="UP000541470">
    <property type="component" value="Unassembled WGS sequence"/>
</dbReference>
<dbReference type="GO" id="GO:0046872">
    <property type="term" value="F:metal ion binding"/>
    <property type="evidence" value="ECO:0007669"/>
    <property type="project" value="UniProtKB-KW"/>
</dbReference>
<keyword evidence="5" id="KW-0460">Magnesium</keyword>
<proteinExistence type="inferred from homology"/>
<dbReference type="EMBL" id="JABBGK010000003">
    <property type="protein sequence ID" value="NML75651.1"/>
    <property type="molecule type" value="Genomic_DNA"/>
</dbReference>
<accession>A0A7Y0AYA4</accession>
<evidence type="ECO:0000256" key="4">
    <source>
        <dbReference type="ARBA" id="ARBA00022723"/>
    </source>
</evidence>
<dbReference type="PROSITE" id="PS50878">
    <property type="entry name" value="RT_POL"/>
    <property type="match status" value="1"/>
</dbReference>